<evidence type="ECO:0000256" key="5">
    <source>
        <dbReference type="ARBA" id="ARBA00022692"/>
    </source>
</evidence>
<evidence type="ECO:0000256" key="3">
    <source>
        <dbReference type="ARBA" id="ARBA00022475"/>
    </source>
</evidence>
<dbReference type="InterPro" id="IPR018227">
    <property type="entry name" value="Amino_acid_transport_2"/>
</dbReference>
<dbReference type="Gene3D" id="1.20.1740.10">
    <property type="entry name" value="Amino acid/polyamine transporter I"/>
    <property type="match status" value="1"/>
</dbReference>
<comment type="catalytic activity">
    <reaction evidence="10">
        <text>L-serine(in) + H(+)(in) = L-serine(out) + H(+)(out)</text>
        <dbReference type="Rhea" id="RHEA:28887"/>
        <dbReference type="ChEBI" id="CHEBI:15378"/>
        <dbReference type="ChEBI" id="CHEBI:33384"/>
    </reaction>
    <physiologicalReaction direction="right-to-left" evidence="10">
        <dbReference type="Rhea" id="RHEA:28889"/>
    </physiologicalReaction>
</comment>
<keyword evidence="5 11" id="KW-0812">Transmembrane</keyword>
<dbReference type="GO" id="GO:0015293">
    <property type="term" value="F:symporter activity"/>
    <property type="evidence" value="ECO:0007669"/>
    <property type="project" value="UniProtKB-KW"/>
</dbReference>
<keyword evidence="6" id="KW-0769">Symport</keyword>
<protein>
    <submittedName>
        <fullName evidence="12">HAAAP family serine/threonine permease</fullName>
    </submittedName>
</protein>
<dbReference type="Proteomes" id="UP000245055">
    <property type="component" value="Unassembled WGS sequence"/>
</dbReference>
<feature type="transmembrane region" description="Helical" evidence="11">
    <location>
        <begin position="368"/>
        <end position="392"/>
    </location>
</feature>
<accession>A0AAX1C8L1</accession>
<feature type="transmembrane region" description="Helical" evidence="11">
    <location>
        <begin position="343"/>
        <end position="362"/>
    </location>
</feature>
<evidence type="ECO:0000256" key="7">
    <source>
        <dbReference type="ARBA" id="ARBA00022970"/>
    </source>
</evidence>
<dbReference type="EMBL" id="QESZ01000009">
    <property type="protein sequence ID" value="PWD74494.1"/>
    <property type="molecule type" value="Genomic_DNA"/>
</dbReference>
<evidence type="ECO:0000313" key="12">
    <source>
        <dbReference type="EMBL" id="PWD74494.1"/>
    </source>
</evidence>
<evidence type="ECO:0000256" key="2">
    <source>
        <dbReference type="ARBA" id="ARBA00022448"/>
    </source>
</evidence>
<dbReference type="PANTHER" id="PTHR35334">
    <property type="entry name" value="SERINE TRANSPORTER"/>
    <property type="match status" value="1"/>
</dbReference>
<dbReference type="Pfam" id="PF03222">
    <property type="entry name" value="Trp_Tyr_perm"/>
    <property type="match status" value="1"/>
</dbReference>
<comment type="caution">
    <text evidence="12">The sequence shown here is derived from an EMBL/GenBank/DDBJ whole genome shotgun (WGS) entry which is preliminary data.</text>
</comment>
<dbReference type="GO" id="GO:0015171">
    <property type="term" value="F:amino acid transmembrane transporter activity"/>
    <property type="evidence" value="ECO:0007669"/>
    <property type="project" value="InterPro"/>
</dbReference>
<dbReference type="InterPro" id="IPR004694">
    <property type="entry name" value="Hydroxy_aa_transpt"/>
</dbReference>
<keyword evidence="9 11" id="KW-0472">Membrane</keyword>
<feature type="transmembrane region" description="Helical" evidence="11">
    <location>
        <begin position="139"/>
        <end position="156"/>
    </location>
</feature>
<feature type="transmembrane region" description="Helical" evidence="11">
    <location>
        <begin position="298"/>
        <end position="322"/>
    </location>
</feature>
<evidence type="ECO:0000256" key="10">
    <source>
        <dbReference type="ARBA" id="ARBA00047996"/>
    </source>
</evidence>
<keyword evidence="3" id="KW-1003">Cell membrane</keyword>
<keyword evidence="8 11" id="KW-1133">Transmembrane helix</keyword>
<feature type="transmembrane region" description="Helical" evidence="11">
    <location>
        <begin position="48"/>
        <end position="65"/>
    </location>
</feature>
<sequence length="427" mass="46699">MSTIQDSSQVLEHTSSWRKSDTVWMLGLYGTAIGAGVLFLPINAGIGGLIPLIIMAIIAFPMTYFSHRALCRFVLSGKKGGENITEVVEEHFGVGAGKLITLLYFFAIYPILLVYSVAITNTVDSFITHQLHLPSPPRAILSLILILGLMFIVRFGETMIVKAMSVLVYPFVAVLMMLALYLIPHWNTTVFHNISLTNSTTGNGLLATLWLAIPVMVFSFNHSPIISSFAVAKRREYGDNAEKKCSRILACSHIMMVLTVMFFVLSCVLALSPADLMEAKSQNISILSYLANHFNNPVMGYLAPVIATIAISKSFLGHYLGAGEGLNGMMVKMLRSRGKTAPIAKLNRITALFMLVTTWLVATLNPSILGMIETMGGPVIACLLFLMPMYAIRKVPAMRQYSGALSNVFVTLLGLIAITAIVYTLFE</sequence>
<evidence type="ECO:0000256" key="8">
    <source>
        <dbReference type="ARBA" id="ARBA00022989"/>
    </source>
</evidence>
<comment type="subcellular location">
    <subcellularLocation>
        <location evidence="1">Cell inner membrane</location>
        <topology evidence="1">Multi-pass membrane protein</topology>
    </subcellularLocation>
</comment>
<name>A0AAX1C8L1_9GAMM</name>
<gene>
    <name evidence="12" type="ORF">DF213_07060</name>
</gene>
<evidence type="ECO:0000256" key="4">
    <source>
        <dbReference type="ARBA" id="ARBA00022519"/>
    </source>
</evidence>
<evidence type="ECO:0000256" key="9">
    <source>
        <dbReference type="ARBA" id="ARBA00023136"/>
    </source>
</evidence>
<keyword evidence="7" id="KW-0029">Amino-acid transport</keyword>
<dbReference type="AlphaFoldDB" id="A0AAX1C8L1"/>
<proteinExistence type="predicted"/>
<keyword evidence="2" id="KW-0813">Transport</keyword>
<keyword evidence="4" id="KW-0997">Cell inner membrane</keyword>
<feature type="transmembrane region" description="Helical" evidence="11">
    <location>
        <begin position="99"/>
        <end position="119"/>
    </location>
</feature>
<feature type="transmembrane region" description="Helical" evidence="11">
    <location>
        <begin position="23"/>
        <end position="42"/>
    </location>
</feature>
<evidence type="ECO:0000256" key="6">
    <source>
        <dbReference type="ARBA" id="ARBA00022847"/>
    </source>
</evidence>
<dbReference type="NCBIfam" id="TIGR00814">
    <property type="entry name" value="stp"/>
    <property type="match status" value="1"/>
</dbReference>
<evidence type="ECO:0000256" key="11">
    <source>
        <dbReference type="SAM" id="Phobius"/>
    </source>
</evidence>
<organism evidence="12 13">
    <name type="scientific">Dickeya dianthicola</name>
    <dbReference type="NCBI Taxonomy" id="204039"/>
    <lineage>
        <taxon>Bacteria</taxon>
        <taxon>Pseudomonadati</taxon>
        <taxon>Pseudomonadota</taxon>
        <taxon>Gammaproteobacteria</taxon>
        <taxon>Enterobacterales</taxon>
        <taxon>Pectobacteriaceae</taxon>
        <taxon>Dickeya</taxon>
    </lineage>
</organism>
<feature type="transmembrane region" description="Helical" evidence="11">
    <location>
        <begin position="404"/>
        <end position="426"/>
    </location>
</feature>
<feature type="transmembrane region" description="Helical" evidence="11">
    <location>
        <begin position="163"/>
        <end position="184"/>
    </location>
</feature>
<dbReference type="RefSeq" id="WP_024106741.1">
    <property type="nucleotide sequence ID" value="NZ_CP162003.1"/>
</dbReference>
<dbReference type="GO" id="GO:0005886">
    <property type="term" value="C:plasma membrane"/>
    <property type="evidence" value="ECO:0007669"/>
    <property type="project" value="UniProtKB-SubCell"/>
</dbReference>
<feature type="transmembrane region" description="Helical" evidence="11">
    <location>
        <begin position="204"/>
        <end position="227"/>
    </location>
</feature>
<reference evidence="12 13" key="1">
    <citation type="submission" date="2018-05" db="EMBL/GenBank/DDBJ databases">
        <title>Genomic diversity of pathogens causing Blackleg of Potato in Pakistan.</title>
        <authorList>
            <person name="Sarfraz S."/>
            <person name="Riaz K."/>
            <person name="Oulghazi S."/>
            <person name="Cigna J."/>
            <person name="Sahi S.T."/>
            <person name="Khan S.H."/>
            <person name="Hameed A."/>
            <person name="Faure D."/>
        </authorList>
    </citation>
    <scope>NUCLEOTIDE SEQUENCE [LARGE SCALE GENOMIC DNA]</scope>
    <source>
        <strain evidence="12 13">SS70</strain>
    </source>
</reference>
<dbReference type="PANTHER" id="PTHR35334:SF2">
    <property type="entry name" value="SERINE TRANSPORTER SDAC"/>
    <property type="match status" value="1"/>
</dbReference>
<feature type="transmembrane region" description="Helical" evidence="11">
    <location>
        <begin position="248"/>
        <end position="271"/>
    </location>
</feature>
<evidence type="ECO:0000313" key="13">
    <source>
        <dbReference type="Proteomes" id="UP000245055"/>
    </source>
</evidence>
<evidence type="ECO:0000256" key="1">
    <source>
        <dbReference type="ARBA" id="ARBA00004429"/>
    </source>
</evidence>